<accession>A0A5J4NB18</accession>
<reference evidence="2 3" key="1">
    <citation type="journal article" date="2019" name="Gigascience">
        <title>Whole-genome sequence of the oriental lung fluke Paragonimus westermani.</title>
        <authorList>
            <person name="Oey H."/>
            <person name="Zakrzewski M."/>
            <person name="Narain K."/>
            <person name="Devi K.R."/>
            <person name="Agatsuma T."/>
            <person name="Nawaratna S."/>
            <person name="Gobert G.N."/>
            <person name="Jones M.K."/>
            <person name="Ragan M.A."/>
            <person name="McManus D.P."/>
            <person name="Krause L."/>
        </authorList>
    </citation>
    <scope>NUCLEOTIDE SEQUENCE [LARGE SCALE GENOMIC DNA]</scope>
    <source>
        <strain evidence="2 3">IND2009</strain>
    </source>
</reference>
<organism evidence="2 3">
    <name type="scientific">Paragonimus westermani</name>
    <dbReference type="NCBI Taxonomy" id="34504"/>
    <lineage>
        <taxon>Eukaryota</taxon>
        <taxon>Metazoa</taxon>
        <taxon>Spiralia</taxon>
        <taxon>Lophotrochozoa</taxon>
        <taxon>Platyhelminthes</taxon>
        <taxon>Trematoda</taxon>
        <taxon>Digenea</taxon>
        <taxon>Plagiorchiida</taxon>
        <taxon>Troglotremata</taxon>
        <taxon>Troglotrematidae</taxon>
        <taxon>Paragonimus</taxon>
    </lineage>
</organism>
<dbReference type="Proteomes" id="UP000324629">
    <property type="component" value="Unassembled WGS sequence"/>
</dbReference>
<comment type="caution">
    <text evidence="2">The sequence shown here is derived from an EMBL/GenBank/DDBJ whole genome shotgun (WGS) entry which is preliminary data.</text>
</comment>
<protein>
    <submittedName>
        <fullName evidence="2">Uncharacterized protein</fullName>
    </submittedName>
</protein>
<dbReference type="EMBL" id="QNGE01006146">
    <property type="protein sequence ID" value="KAA3671590.1"/>
    <property type="molecule type" value="Genomic_DNA"/>
</dbReference>
<evidence type="ECO:0000313" key="3">
    <source>
        <dbReference type="Proteomes" id="UP000324629"/>
    </source>
</evidence>
<name>A0A5J4NB18_9TREM</name>
<sequence>MYKPAAPSILSRIPVATAVLYFAVLLCSLVGQCQPL</sequence>
<dbReference type="EMBL" id="QNGE01004549">
    <property type="protein sequence ID" value="KAA3672786.1"/>
    <property type="molecule type" value="Genomic_DNA"/>
</dbReference>
<proteinExistence type="predicted"/>
<gene>
    <name evidence="2" type="ORF">DEA37_0002825</name>
    <name evidence="1" type="ORF">DEA37_0004959</name>
</gene>
<keyword evidence="3" id="KW-1185">Reference proteome</keyword>
<evidence type="ECO:0000313" key="2">
    <source>
        <dbReference type="EMBL" id="KAA3672786.1"/>
    </source>
</evidence>
<evidence type="ECO:0000313" key="1">
    <source>
        <dbReference type="EMBL" id="KAA3671590.1"/>
    </source>
</evidence>
<dbReference type="AlphaFoldDB" id="A0A5J4NB18"/>